<evidence type="ECO:0000256" key="3">
    <source>
        <dbReference type="ARBA" id="ARBA00022989"/>
    </source>
</evidence>
<sequence>MESDEMHIGHLLSAIIAGLTIAQATLIREISPATSLPEEAAAAVERKEIRSQSAKYFREASFSAHYDARFASKPLNETAQRDAVKVLVQTYLATLADLGVQTWLMHGSLLGWWWNKQAWNFTHTSFDHGAAKTRQILPWDSDADVQVTEDGITFLAAYYNMTTWYFEYSSIPQGRFFQLEVNPNYHQGQDNSDEGNVVDARWIDMDSGLFIDVTAVRYVKDHPEGAGVLASKDGHEFRDTYLYPLLETTFVGVKAKIPYKYREMLVAEYGEKALSQKEFKKFIDDKMEWVPNDEL</sequence>
<accession>A0A4U6XR06</accession>
<evidence type="ECO:0000256" key="1">
    <source>
        <dbReference type="ARBA" id="ARBA00004167"/>
    </source>
</evidence>
<evidence type="ECO:0000313" key="7">
    <source>
        <dbReference type="Proteomes" id="UP000310108"/>
    </source>
</evidence>
<dbReference type="EMBL" id="PJEX01000027">
    <property type="protein sequence ID" value="TKW58267.1"/>
    <property type="molecule type" value="Genomic_DNA"/>
</dbReference>
<evidence type="ECO:0000256" key="4">
    <source>
        <dbReference type="ARBA" id="ARBA00023136"/>
    </source>
</evidence>
<keyword evidence="3" id="KW-1133">Transmembrane helix</keyword>
<dbReference type="Pfam" id="PF04991">
    <property type="entry name" value="LicD"/>
    <property type="match status" value="1"/>
</dbReference>
<evidence type="ECO:0000259" key="5">
    <source>
        <dbReference type="Pfam" id="PF04991"/>
    </source>
</evidence>
<name>A0A4U6XR06_9PEZI</name>
<dbReference type="STRING" id="1306861.A0A4U6XR06"/>
<dbReference type="Proteomes" id="UP000310108">
    <property type="component" value="Unassembled WGS sequence"/>
</dbReference>
<dbReference type="InterPro" id="IPR009644">
    <property type="entry name" value="FKTN/MNN4/W02B3.4-1"/>
</dbReference>
<dbReference type="GO" id="GO:0009100">
    <property type="term" value="P:glycoprotein metabolic process"/>
    <property type="evidence" value="ECO:0007669"/>
    <property type="project" value="UniProtKB-ARBA"/>
</dbReference>
<evidence type="ECO:0000256" key="2">
    <source>
        <dbReference type="ARBA" id="ARBA00022692"/>
    </source>
</evidence>
<comment type="subcellular location">
    <subcellularLocation>
        <location evidence="1">Membrane</location>
        <topology evidence="1">Single-pass membrane protein</topology>
    </subcellularLocation>
</comment>
<dbReference type="GO" id="GO:0016020">
    <property type="term" value="C:membrane"/>
    <property type="evidence" value="ECO:0007669"/>
    <property type="project" value="UniProtKB-SubCell"/>
</dbReference>
<dbReference type="PANTHER" id="PTHR15407">
    <property type="entry name" value="FUKUTIN-RELATED"/>
    <property type="match status" value="1"/>
</dbReference>
<organism evidence="6 7">
    <name type="scientific">Colletotrichum tanaceti</name>
    <dbReference type="NCBI Taxonomy" id="1306861"/>
    <lineage>
        <taxon>Eukaryota</taxon>
        <taxon>Fungi</taxon>
        <taxon>Dikarya</taxon>
        <taxon>Ascomycota</taxon>
        <taxon>Pezizomycotina</taxon>
        <taxon>Sordariomycetes</taxon>
        <taxon>Hypocreomycetidae</taxon>
        <taxon>Glomerellales</taxon>
        <taxon>Glomerellaceae</taxon>
        <taxon>Colletotrichum</taxon>
        <taxon>Colletotrichum destructivum species complex</taxon>
    </lineage>
</organism>
<proteinExistence type="predicted"/>
<gene>
    <name evidence="6" type="primary">YJR061W</name>
    <name evidence="6" type="ORF">CTA1_12127</name>
</gene>
<dbReference type="AlphaFoldDB" id="A0A4U6XR06"/>
<keyword evidence="4" id="KW-0472">Membrane</keyword>
<feature type="domain" description="LicD/FKTN/FKRP nucleotidyltransferase" evidence="5">
    <location>
        <begin position="129"/>
        <end position="223"/>
    </location>
</feature>
<evidence type="ECO:0000313" key="6">
    <source>
        <dbReference type="EMBL" id="TKW58267.1"/>
    </source>
</evidence>
<keyword evidence="2" id="KW-0812">Transmembrane</keyword>
<protein>
    <recommendedName>
        <fullName evidence="5">LicD/FKTN/FKRP nucleotidyltransferase domain-containing protein</fullName>
    </recommendedName>
</protein>
<keyword evidence="7" id="KW-1185">Reference proteome</keyword>
<reference evidence="6 7" key="1">
    <citation type="journal article" date="2019" name="PLoS ONE">
        <title>Comparative genome analysis indicates high evolutionary potential of pathogenicity genes in Colletotrichum tanaceti.</title>
        <authorList>
            <person name="Lelwala R.V."/>
            <person name="Korhonen P.K."/>
            <person name="Young N.D."/>
            <person name="Scott J.B."/>
            <person name="Ades P.A."/>
            <person name="Gasser R.B."/>
            <person name="Taylor P.W.J."/>
        </authorList>
    </citation>
    <scope>NUCLEOTIDE SEQUENCE [LARGE SCALE GENOMIC DNA]</scope>
    <source>
        <strain evidence="6">BRIP57314</strain>
    </source>
</reference>
<comment type="caution">
    <text evidence="6">The sequence shown here is derived from an EMBL/GenBank/DDBJ whole genome shotgun (WGS) entry which is preliminary data.</text>
</comment>
<dbReference type="PANTHER" id="PTHR15407:SF32">
    <property type="entry name" value="PROTEIN (MNN4), PUTATIVE (AFU_ORTHOLOGUE AFUA_1G03790)-RELATED"/>
    <property type="match status" value="1"/>
</dbReference>
<dbReference type="InterPro" id="IPR007074">
    <property type="entry name" value="LicD/FKTN/FKRP_NTP_transf"/>
</dbReference>